<sequence>MTSIDNKSANTNVSQSENIKSNTSNVPGDESEEINVPDRWTQLPDQNDLSYSEESANNANQEISTPEFDSGTIPDKVIKFSAICIARVVQYRVSDAQLSTATLIEYFLGRMRREA</sequence>
<feature type="region of interest" description="Disordered" evidence="1">
    <location>
        <begin position="1"/>
        <end position="70"/>
    </location>
</feature>
<protein>
    <submittedName>
        <fullName evidence="2">Uncharacterized protein</fullName>
    </submittedName>
</protein>
<evidence type="ECO:0000256" key="1">
    <source>
        <dbReference type="SAM" id="MobiDB-lite"/>
    </source>
</evidence>
<accession>A0A5J4T609</accession>
<gene>
    <name evidence="2" type="ORF">EZS28_051060</name>
</gene>
<proteinExistence type="predicted"/>
<organism evidence="2 3">
    <name type="scientific">Streblomastix strix</name>
    <dbReference type="NCBI Taxonomy" id="222440"/>
    <lineage>
        <taxon>Eukaryota</taxon>
        <taxon>Metamonada</taxon>
        <taxon>Preaxostyla</taxon>
        <taxon>Oxymonadida</taxon>
        <taxon>Streblomastigidae</taxon>
        <taxon>Streblomastix</taxon>
    </lineage>
</organism>
<feature type="compositionally biased region" description="Polar residues" evidence="1">
    <location>
        <begin position="43"/>
        <end position="64"/>
    </location>
</feature>
<reference evidence="2 3" key="1">
    <citation type="submission" date="2019-03" db="EMBL/GenBank/DDBJ databases">
        <title>Single cell metagenomics reveals metabolic interactions within the superorganism composed of flagellate Streblomastix strix and complex community of Bacteroidetes bacteria on its surface.</title>
        <authorList>
            <person name="Treitli S.C."/>
            <person name="Kolisko M."/>
            <person name="Husnik F."/>
            <person name="Keeling P."/>
            <person name="Hampl V."/>
        </authorList>
    </citation>
    <scope>NUCLEOTIDE SEQUENCE [LARGE SCALE GENOMIC DNA]</scope>
    <source>
        <strain evidence="2">ST1C</strain>
    </source>
</reference>
<evidence type="ECO:0000313" key="3">
    <source>
        <dbReference type="Proteomes" id="UP000324800"/>
    </source>
</evidence>
<dbReference type="Proteomes" id="UP000324800">
    <property type="component" value="Unassembled WGS sequence"/>
</dbReference>
<dbReference type="EMBL" id="SNRW01038163">
    <property type="protein sequence ID" value="KAA6353412.1"/>
    <property type="molecule type" value="Genomic_DNA"/>
</dbReference>
<feature type="compositionally biased region" description="Polar residues" evidence="1">
    <location>
        <begin position="1"/>
        <end position="26"/>
    </location>
</feature>
<dbReference type="AlphaFoldDB" id="A0A5J4T609"/>
<feature type="non-terminal residue" evidence="2">
    <location>
        <position position="115"/>
    </location>
</feature>
<evidence type="ECO:0000313" key="2">
    <source>
        <dbReference type="EMBL" id="KAA6353412.1"/>
    </source>
</evidence>
<name>A0A5J4T609_9EUKA</name>
<comment type="caution">
    <text evidence="2">The sequence shown here is derived from an EMBL/GenBank/DDBJ whole genome shotgun (WGS) entry which is preliminary data.</text>
</comment>